<reference evidence="3 4" key="2">
    <citation type="submission" date="2020-07" db="EMBL/GenBank/DDBJ databases">
        <title>Genome assembly of wild tea tree DASZ reveals pedigree and selection history of tea varieties.</title>
        <authorList>
            <person name="Zhang W."/>
        </authorList>
    </citation>
    <scope>NUCLEOTIDE SEQUENCE [LARGE SCALE GENOMIC DNA]</scope>
    <source>
        <strain evidence="4">cv. G240</strain>
        <tissue evidence="3">Leaf</tissue>
    </source>
</reference>
<dbReference type="PANTHER" id="PTHR10566">
    <property type="entry name" value="CHAPERONE-ACTIVITY OF BC1 COMPLEX CABC1 -RELATED"/>
    <property type="match status" value="1"/>
</dbReference>
<dbReference type="InterPro" id="IPR000719">
    <property type="entry name" value="Prot_kinase_dom"/>
</dbReference>
<keyword evidence="4" id="KW-1185">Reference proteome</keyword>
<feature type="domain" description="Protein kinase" evidence="2">
    <location>
        <begin position="225"/>
        <end position="578"/>
    </location>
</feature>
<dbReference type="InterPro" id="IPR004147">
    <property type="entry name" value="ABC1_dom"/>
</dbReference>
<evidence type="ECO:0000313" key="3">
    <source>
        <dbReference type="EMBL" id="KAF5951229.1"/>
    </source>
</evidence>
<comment type="caution">
    <text evidence="3">The sequence shown here is derived from an EMBL/GenBank/DDBJ whole genome shotgun (WGS) entry which is preliminary data.</text>
</comment>
<dbReference type="InterPro" id="IPR050154">
    <property type="entry name" value="UbiB_kinase"/>
</dbReference>
<accession>A0A7J7HEV3</accession>
<gene>
    <name evidence="3" type="ORF">HYC85_009173</name>
</gene>
<dbReference type="CDD" id="cd05121">
    <property type="entry name" value="ABC1_ADCK3-like"/>
    <property type="match status" value="1"/>
</dbReference>
<dbReference type="SUPFAM" id="SSF56112">
    <property type="entry name" value="Protein kinase-like (PK-like)"/>
    <property type="match status" value="1"/>
</dbReference>
<evidence type="ECO:0000256" key="1">
    <source>
        <dbReference type="ARBA" id="ARBA00009670"/>
    </source>
</evidence>
<feature type="non-terminal residue" evidence="3">
    <location>
        <position position="724"/>
    </location>
</feature>
<dbReference type="PROSITE" id="PS50011">
    <property type="entry name" value="PROTEIN_KINASE_DOM"/>
    <property type="match status" value="1"/>
</dbReference>
<organism evidence="3 4">
    <name type="scientific">Camellia sinensis</name>
    <name type="common">Tea plant</name>
    <name type="synonym">Thea sinensis</name>
    <dbReference type="NCBI Taxonomy" id="4442"/>
    <lineage>
        <taxon>Eukaryota</taxon>
        <taxon>Viridiplantae</taxon>
        <taxon>Streptophyta</taxon>
        <taxon>Embryophyta</taxon>
        <taxon>Tracheophyta</taxon>
        <taxon>Spermatophyta</taxon>
        <taxon>Magnoliopsida</taxon>
        <taxon>eudicotyledons</taxon>
        <taxon>Gunneridae</taxon>
        <taxon>Pentapetalae</taxon>
        <taxon>asterids</taxon>
        <taxon>Ericales</taxon>
        <taxon>Theaceae</taxon>
        <taxon>Camellia</taxon>
    </lineage>
</organism>
<name>A0A7J7HEV3_CAMSI</name>
<reference evidence="4" key="1">
    <citation type="journal article" date="2020" name="Nat. Commun.">
        <title>Genome assembly of wild tea tree DASZ reveals pedigree and selection history of tea varieties.</title>
        <authorList>
            <person name="Zhang W."/>
            <person name="Zhang Y."/>
            <person name="Qiu H."/>
            <person name="Guo Y."/>
            <person name="Wan H."/>
            <person name="Zhang X."/>
            <person name="Scossa F."/>
            <person name="Alseekh S."/>
            <person name="Zhang Q."/>
            <person name="Wang P."/>
            <person name="Xu L."/>
            <person name="Schmidt M.H."/>
            <person name="Jia X."/>
            <person name="Li D."/>
            <person name="Zhu A."/>
            <person name="Guo F."/>
            <person name="Chen W."/>
            <person name="Ni D."/>
            <person name="Usadel B."/>
            <person name="Fernie A.R."/>
            <person name="Wen W."/>
        </authorList>
    </citation>
    <scope>NUCLEOTIDE SEQUENCE [LARGE SCALE GENOMIC DNA]</scope>
    <source>
        <strain evidence="4">cv. G240</strain>
    </source>
</reference>
<dbReference type="EMBL" id="JACBKZ010000004">
    <property type="protein sequence ID" value="KAF5951229.1"/>
    <property type="molecule type" value="Genomic_DNA"/>
</dbReference>
<dbReference type="InterPro" id="IPR011009">
    <property type="entry name" value="Kinase-like_dom_sf"/>
</dbReference>
<dbReference type="Proteomes" id="UP000593564">
    <property type="component" value="Unassembled WGS sequence"/>
</dbReference>
<sequence>PFKKLQTKKGIKKKDSPVITLQFLTNSHPISHTPPMILVLPPCPPFPANSNFTLRRRLLLLPPSHRRIKVLPPPSAAVREVDAFTEYSGYLFELSTSEVETLTEYDISKIASIYRNKPLVVVRRVVQVGATLGKWFALRYLDGVNERSEQMFEVRAAELRKILVQLGPAYIKIAQAISSRADLIPPSYLDELSLLQDQISPFSTEVAFNTIEQELGLPIDELFSEISPEPVAAASLGQVYQARLRPSGQVVAVKVQRPGVQAAISLDILILRFLAGLVRRAGKFNTDLQAVVDEWASSLFREMDYKKEALNGLKFRELYGGLRDVFVPEMYVAQTTRRVLTMQWVEVGVYCSFNQLLECGFYHADPHPGNLFQSSDGKLAYLDFGMMGEFKQELRDGFIEACLHLVNRDYDALATDFVTLGLLPPTADKDAVTKALTGVFKNAVAKGVRNISFGDLLGNLGTTMYKFKFQIPSYFSLVIRSLAVLEGIAIGFDPNYKVLGSTYPWIARKVLTDSSPKLKASLQALLYKDGVFRIDRLESLLTESLRARTEKKQVEDSDSRMMVKQILSFTLTEKGAFVREILLQEFAKGLDALGLATVDCITSAATAGLPFAASLSSSSMTEEDITNLRTFQRLVLLLSGVPKNESSNTGVEEANPYKSQRRNSGEEASLVLYQFASVQEILPLLSVILELPADLQQQVLRLPVDLTGKLMSRVAARTIRRAFL</sequence>
<dbReference type="PANTHER" id="PTHR10566:SF119">
    <property type="entry name" value="OS04G0640500 PROTEIN"/>
    <property type="match status" value="1"/>
</dbReference>
<evidence type="ECO:0000313" key="4">
    <source>
        <dbReference type="Proteomes" id="UP000593564"/>
    </source>
</evidence>
<evidence type="ECO:0000259" key="2">
    <source>
        <dbReference type="PROSITE" id="PS50011"/>
    </source>
</evidence>
<protein>
    <recommendedName>
        <fullName evidence="2">Protein kinase domain-containing protein</fullName>
    </recommendedName>
</protein>
<comment type="similarity">
    <text evidence="1">Belongs to the protein kinase superfamily. ADCK protein kinase family.</text>
</comment>
<dbReference type="GO" id="GO:0005524">
    <property type="term" value="F:ATP binding"/>
    <property type="evidence" value="ECO:0007669"/>
    <property type="project" value="InterPro"/>
</dbReference>
<proteinExistence type="inferred from homology"/>
<dbReference type="GO" id="GO:0004672">
    <property type="term" value="F:protein kinase activity"/>
    <property type="evidence" value="ECO:0007669"/>
    <property type="project" value="InterPro"/>
</dbReference>
<dbReference type="Pfam" id="PF03109">
    <property type="entry name" value="ABC1"/>
    <property type="match status" value="2"/>
</dbReference>
<dbReference type="AlphaFoldDB" id="A0A7J7HEV3"/>